<evidence type="ECO:0000313" key="1">
    <source>
        <dbReference type="EMBL" id="NYD51331.1"/>
    </source>
</evidence>
<dbReference type="EMBL" id="JACCBA010000001">
    <property type="protein sequence ID" value="NYD51331.1"/>
    <property type="molecule type" value="Genomic_DNA"/>
</dbReference>
<dbReference type="Proteomes" id="UP000529783">
    <property type="component" value="Unassembled WGS sequence"/>
</dbReference>
<sequence length="148" mass="16129">MSVTDKQVAALHAQLAGRPLEEHLRLFNKLDQTDNVGYAALLAAGLFEAIRRRFVRDGKAADRSEIIEFVAVVRAAGDESSDAVNPDVAEQVILHALGRGPLPDFDDETVLGHQIILLSALNAQANYSDAELHAFMVQIRADADELLE</sequence>
<dbReference type="AlphaFoldDB" id="A0A7Y9EPE5"/>
<comment type="caution">
    <text evidence="1">The sequence shown here is derived from an EMBL/GenBank/DDBJ whole genome shotgun (WGS) entry which is preliminary data.</text>
</comment>
<protein>
    <submittedName>
        <fullName evidence="1">Uncharacterized protein</fullName>
    </submittedName>
</protein>
<dbReference type="RefSeq" id="WP_179847738.1">
    <property type="nucleotide sequence ID" value="NZ_JACCBA010000001.1"/>
</dbReference>
<name>A0A7Y9EPE5_9ACTN</name>
<organism evidence="1 2">
    <name type="scientific">Actinomadura luteofluorescens</name>
    <dbReference type="NCBI Taxonomy" id="46163"/>
    <lineage>
        <taxon>Bacteria</taxon>
        <taxon>Bacillati</taxon>
        <taxon>Actinomycetota</taxon>
        <taxon>Actinomycetes</taxon>
        <taxon>Streptosporangiales</taxon>
        <taxon>Thermomonosporaceae</taxon>
        <taxon>Actinomadura</taxon>
    </lineage>
</organism>
<evidence type="ECO:0000313" key="2">
    <source>
        <dbReference type="Proteomes" id="UP000529783"/>
    </source>
</evidence>
<gene>
    <name evidence="1" type="ORF">BJY14_007314</name>
</gene>
<proteinExistence type="predicted"/>
<reference evidence="1 2" key="1">
    <citation type="submission" date="2020-07" db="EMBL/GenBank/DDBJ databases">
        <title>Sequencing the genomes of 1000 actinobacteria strains.</title>
        <authorList>
            <person name="Klenk H.-P."/>
        </authorList>
    </citation>
    <scope>NUCLEOTIDE SEQUENCE [LARGE SCALE GENOMIC DNA]</scope>
    <source>
        <strain evidence="1 2">DSM 40398</strain>
    </source>
</reference>
<accession>A0A7Y9EPE5</accession>
<keyword evidence="2" id="KW-1185">Reference proteome</keyword>